<evidence type="ECO:0000256" key="7">
    <source>
        <dbReference type="ARBA" id="ARBA00029435"/>
    </source>
</evidence>
<accession>A0AAW0CSN1</accession>
<dbReference type="AlphaFoldDB" id="A0AAW0CSN1"/>
<sequence length="195" mass="21838">MAEIKNATPSSSRFSTTLKWTIVIALISLLAQGLRWLDTIKERWYVLDPTFLHQLARDSIAASPNSTAGMIDHIITNLTSTYTPQQIRLNTNTSEWVFNNAGGAMGAMYIIHASITEYLIVFGTPSGTEGHSGIHAGDDYFNILVGEQWAFYAGELEKRVFRPGDVNIMPRGKTTQYKMHEGCFALEYVRGRPFE</sequence>
<protein>
    <recommendedName>
        <fullName evidence="8">C-8 sterol isomerase</fullName>
        <ecNumber evidence="8">5.-.-.-</ecNumber>
    </recommendedName>
    <alternativeName>
        <fullName evidence="8">Delta-8--delta-7 sterol isomerase</fullName>
    </alternativeName>
</protein>
<keyword evidence="6 8" id="KW-0472">Membrane</keyword>
<dbReference type="GO" id="GO:0006696">
    <property type="term" value="P:ergosterol biosynthetic process"/>
    <property type="evidence" value="ECO:0007669"/>
    <property type="project" value="TreeGrafter"/>
</dbReference>
<comment type="caution">
    <text evidence="9">The sequence shown here is derived from an EMBL/GenBank/DDBJ whole genome shotgun (WGS) entry which is preliminary data.</text>
</comment>
<comment type="subcellular location">
    <subcellularLocation>
        <location evidence="1">Endoplasmic reticulum membrane</location>
    </subcellularLocation>
</comment>
<keyword evidence="9" id="KW-0413">Isomerase</keyword>
<dbReference type="GO" id="GO:0005789">
    <property type="term" value="C:endoplasmic reticulum membrane"/>
    <property type="evidence" value="ECO:0007669"/>
    <property type="project" value="UniProtKB-SubCell"/>
</dbReference>
<evidence type="ECO:0000256" key="8">
    <source>
        <dbReference type="RuleBase" id="RU368083"/>
    </source>
</evidence>
<evidence type="ECO:0000256" key="2">
    <source>
        <dbReference type="ARBA" id="ARBA00007141"/>
    </source>
</evidence>
<dbReference type="Pfam" id="PF04622">
    <property type="entry name" value="ERG2_Sigma1R"/>
    <property type="match status" value="1"/>
</dbReference>
<evidence type="ECO:0000256" key="6">
    <source>
        <dbReference type="ARBA" id="ARBA00023136"/>
    </source>
</evidence>
<organism evidence="9 10">
    <name type="scientific">Paramarasmius palmivorus</name>
    <dbReference type="NCBI Taxonomy" id="297713"/>
    <lineage>
        <taxon>Eukaryota</taxon>
        <taxon>Fungi</taxon>
        <taxon>Dikarya</taxon>
        <taxon>Basidiomycota</taxon>
        <taxon>Agaricomycotina</taxon>
        <taxon>Agaricomycetes</taxon>
        <taxon>Agaricomycetidae</taxon>
        <taxon>Agaricales</taxon>
        <taxon>Marasmiineae</taxon>
        <taxon>Marasmiaceae</taxon>
        <taxon>Paramarasmius</taxon>
    </lineage>
</organism>
<keyword evidence="3 8" id="KW-0812">Transmembrane</keyword>
<name>A0AAW0CSN1_9AGAR</name>
<dbReference type="PANTHER" id="PTHR10868:SF1">
    <property type="entry name" value="SIGMA NON-OPIOID INTRACELLULAR RECEPTOR 1"/>
    <property type="match status" value="1"/>
</dbReference>
<reference evidence="9 10" key="1">
    <citation type="submission" date="2024-01" db="EMBL/GenBank/DDBJ databases">
        <title>A draft genome for a cacao thread blight-causing isolate of Paramarasmius palmivorus.</title>
        <authorList>
            <person name="Baruah I.K."/>
            <person name="Bukari Y."/>
            <person name="Amoako-Attah I."/>
            <person name="Meinhardt L.W."/>
            <person name="Bailey B.A."/>
            <person name="Cohen S.P."/>
        </authorList>
    </citation>
    <scope>NUCLEOTIDE SEQUENCE [LARGE SCALE GENOMIC DNA]</scope>
    <source>
        <strain evidence="9 10">GH-12</strain>
    </source>
</reference>
<evidence type="ECO:0000256" key="4">
    <source>
        <dbReference type="ARBA" id="ARBA00022824"/>
    </source>
</evidence>
<evidence type="ECO:0000256" key="5">
    <source>
        <dbReference type="ARBA" id="ARBA00022989"/>
    </source>
</evidence>
<comment type="pathway">
    <text evidence="7 8">Steroid metabolism; ergosterol biosynthesis.</text>
</comment>
<proteinExistence type="inferred from homology"/>
<evidence type="ECO:0000256" key="3">
    <source>
        <dbReference type="ARBA" id="ARBA00022692"/>
    </source>
</evidence>
<dbReference type="GO" id="GO:0016853">
    <property type="term" value="F:isomerase activity"/>
    <property type="evidence" value="ECO:0007669"/>
    <property type="project" value="UniProtKB-KW"/>
</dbReference>
<dbReference type="InterPro" id="IPR006716">
    <property type="entry name" value="ERG2_sigma1_rcpt-like"/>
</dbReference>
<keyword evidence="4" id="KW-0256">Endoplasmic reticulum</keyword>
<keyword evidence="5 8" id="KW-1133">Transmembrane helix</keyword>
<keyword evidence="10" id="KW-1185">Reference proteome</keyword>
<dbReference type="Proteomes" id="UP001383192">
    <property type="component" value="Unassembled WGS sequence"/>
</dbReference>
<evidence type="ECO:0000313" key="10">
    <source>
        <dbReference type="Proteomes" id="UP001383192"/>
    </source>
</evidence>
<comment type="function">
    <text evidence="8">Catalyzes the reaction which results in unsaturation at C-7 in the B ring of sterols.</text>
</comment>
<dbReference type="EMBL" id="JAYKXP010000033">
    <property type="protein sequence ID" value="KAK7041595.1"/>
    <property type="molecule type" value="Genomic_DNA"/>
</dbReference>
<evidence type="ECO:0000313" key="9">
    <source>
        <dbReference type="EMBL" id="KAK7041595.1"/>
    </source>
</evidence>
<gene>
    <name evidence="9" type="primary">ERG2_2</name>
    <name evidence="9" type="ORF">VNI00_009182</name>
</gene>
<evidence type="ECO:0000256" key="1">
    <source>
        <dbReference type="ARBA" id="ARBA00004586"/>
    </source>
</evidence>
<dbReference type="EC" id="5.-.-.-" evidence="8"/>
<comment type="similarity">
    <text evidence="2 8">Belongs to the ERG2 family.</text>
</comment>
<feature type="transmembrane region" description="Helical" evidence="8">
    <location>
        <begin position="20"/>
        <end position="37"/>
    </location>
</feature>
<dbReference type="PANTHER" id="PTHR10868">
    <property type="entry name" value="SIGMA 1-TYPE OPIOID RECEPTOR-RELATED"/>
    <property type="match status" value="1"/>
</dbReference>